<dbReference type="Proteomes" id="UP001500618">
    <property type="component" value="Unassembled WGS sequence"/>
</dbReference>
<dbReference type="InterPro" id="IPR036271">
    <property type="entry name" value="Tet_transcr_reg_TetR-rel_C_sf"/>
</dbReference>
<dbReference type="Gene3D" id="1.10.10.60">
    <property type="entry name" value="Homeodomain-like"/>
    <property type="match status" value="1"/>
</dbReference>
<dbReference type="InterPro" id="IPR041490">
    <property type="entry name" value="KstR2_TetR_C"/>
</dbReference>
<evidence type="ECO:0000256" key="2">
    <source>
        <dbReference type="PROSITE-ProRule" id="PRU00335"/>
    </source>
</evidence>
<keyword evidence="5" id="KW-1185">Reference proteome</keyword>
<dbReference type="InterPro" id="IPR001647">
    <property type="entry name" value="HTH_TetR"/>
</dbReference>
<dbReference type="EMBL" id="BAAANY010000009">
    <property type="protein sequence ID" value="GAA1677706.1"/>
    <property type="molecule type" value="Genomic_DNA"/>
</dbReference>
<evidence type="ECO:0000313" key="5">
    <source>
        <dbReference type="Proteomes" id="UP001500618"/>
    </source>
</evidence>
<dbReference type="InterPro" id="IPR009057">
    <property type="entry name" value="Homeodomain-like_sf"/>
</dbReference>
<dbReference type="Pfam" id="PF00440">
    <property type="entry name" value="TetR_N"/>
    <property type="match status" value="1"/>
</dbReference>
<sequence>MPADKADDAAVRVGQRKPSRKEQILEIALELFATRGYHGVGMDDIGSAAGVTGPALYHHFAGKEAMLSAALIPVSEGLRDGGRARLAAHQDAAEQLAALVEFHVNFALDRPAVIRLHFGELDRLPDDSRRIVRKSQREYVEQWVDVLIRLNPGLDVESARVRAQAAFGLMNSTPFLRSHLQRDQVATVLRDMVHRALHG</sequence>
<evidence type="ECO:0000256" key="1">
    <source>
        <dbReference type="ARBA" id="ARBA00023125"/>
    </source>
</evidence>
<keyword evidence="1 2" id="KW-0238">DNA-binding</keyword>
<dbReference type="PRINTS" id="PR00455">
    <property type="entry name" value="HTHTETR"/>
</dbReference>
<dbReference type="RefSeq" id="WP_344310587.1">
    <property type="nucleotide sequence ID" value="NZ_BAAANY010000009.1"/>
</dbReference>
<proteinExistence type="predicted"/>
<organism evidence="4 5">
    <name type="scientific">Fodinicola feengrottensis</name>
    <dbReference type="NCBI Taxonomy" id="435914"/>
    <lineage>
        <taxon>Bacteria</taxon>
        <taxon>Bacillati</taxon>
        <taxon>Actinomycetota</taxon>
        <taxon>Actinomycetes</taxon>
        <taxon>Mycobacteriales</taxon>
        <taxon>Fodinicola</taxon>
    </lineage>
</organism>
<dbReference type="PROSITE" id="PS50977">
    <property type="entry name" value="HTH_TETR_2"/>
    <property type="match status" value="1"/>
</dbReference>
<dbReference type="InterPro" id="IPR050109">
    <property type="entry name" value="HTH-type_TetR-like_transc_reg"/>
</dbReference>
<evidence type="ECO:0000313" key="4">
    <source>
        <dbReference type="EMBL" id="GAA1677706.1"/>
    </source>
</evidence>
<dbReference type="SUPFAM" id="SSF46689">
    <property type="entry name" value="Homeodomain-like"/>
    <property type="match status" value="1"/>
</dbReference>
<dbReference type="SUPFAM" id="SSF48498">
    <property type="entry name" value="Tetracyclin repressor-like, C-terminal domain"/>
    <property type="match status" value="1"/>
</dbReference>
<name>A0ABN2GVY7_9ACTN</name>
<dbReference type="Gene3D" id="1.10.357.10">
    <property type="entry name" value="Tetracycline Repressor, domain 2"/>
    <property type="match status" value="1"/>
</dbReference>
<evidence type="ECO:0000259" key="3">
    <source>
        <dbReference type="PROSITE" id="PS50977"/>
    </source>
</evidence>
<dbReference type="PANTHER" id="PTHR30055:SF237">
    <property type="entry name" value="TRANSCRIPTIONAL REPRESSOR MCE3R"/>
    <property type="match status" value="1"/>
</dbReference>
<feature type="domain" description="HTH tetR-type" evidence="3">
    <location>
        <begin position="18"/>
        <end position="78"/>
    </location>
</feature>
<comment type="caution">
    <text evidence="4">The sequence shown here is derived from an EMBL/GenBank/DDBJ whole genome shotgun (WGS) entry which is preliminary data.</text>
</comment>
<accession>A0ABN2GVY7</accession>
<gene>
    <name evidence="4" type="ORF">GCM10009765_28730</name>
</gene>
<reference evidence="4 5" key="1">
    <citation type="journal article" date="2019" name="Int. J. Syst. Evol. Microbiol.">
        <title>The Global Catalogue of Microorganisms (GCM) 10K type strain sequencing project: providing services to taxonomists for standard genome sequencing and annotation.</title>
        <authorList>
            <consortium name="The Broad Institute Genomics Platform"/>
            <consortium name="The Broad Institute Genome Sequencing Center for Infectious Disease"/>
            <person name="Wu L."/>
            <person name="Ma J."/>
        </authorList>
    </citation>
    <scope>NUCLEOTIDE SEQUENCE [LARGE SCALE GENOMIC DNA]</scope>
    <source>
        <strain evidence="4 5">JCM 14718</strain>
    </source>
</reference>
<dbReference type="Pfam" id="PF17932">
    <property type="entry name" value="TetR_C_24"/>
    <property type="match status" value="1"/>
</dbReference>
<feature type="DNA-binding region" description="H-T-H motif" evidence="2">
    <location>
        <begin position="41"/>
        <end position="60"/>
    </location>
</feature>
<protein>
    <submittedName>
        <fullName evidence="4">Helix-turn-helix domain-containing protein</fullName>
    </submittedName>
</protein>
<dbReference type="PANTHER" id="PTHR30055">
    <property type="entry name" value="HTH-TYPE TRANSCRIPTIONAL REGULATOR RUTR"/>
    <property type="match status" value="1"/>
</dbReference>